<comment type="caution">
    <text evidence="2">The sequence shown here is derived from an EMBL/GenBank/DDBJ whole genome shotgun (WGS) entry which is preliminary data.</text>
</comment>
<reference evidence="2 3" key="1">
    <citation type="journal article" date="2017" name="Curr. Biol.">
        <title>Genome architecture and evolution of a unichromosomal asexual nematode.</title>
        <authorList>
            <person name="Fradin H."/>
            <person name="Zegar C."/>
            <person name="Gutwein M."/>
            <person name="Lucas J."/>
            <person name="Kovtun M."/>
            <person name="Corcoran D."/>
            <person name="Baugh L.R."/>
            <person name="Kiontke K."/>
            <person name="Gunsalus K."/>
            <person name="Fitch D.H."/>
            <person name="Piano F."/>
        </authorList>
    </citation>
    <scope>NUCLEOTIDE SEQUENCE [LARGE SCALE GENOMIC DNA]</scope>
    <source>
        <strain evidence="2">PF1309</strain>
    </source>
</reference>
<accession>A0A2A2KHM9</accession>
<keyword evidence="3" id="KW-1185">Reference proteome</keyword>
<evidence type="ECO:0000313" key="3">
    <source>
        <dbReference type="Proteomes" id="UP000218231"/>
    </source>
</evidence>
<gene>
    <name evidence="2" type="ORF">WR25_02287</name>
</gene>
<sequence>MSKPSRSCEQDQAPVDTSDIPELDDDFFRRAELRVPAKQTVTIRLDADVLTCVLLGQLAHQACQLLSFLCGLFRCAGPDGLRAEQGCRAEDAG</sequence>
<evidence type="ECO:0000313" key="2">
    <source>
        <dbReference type="EMBL" id="PAV73359.1"/>
    </source>
</evidence>
<protein>
    <submittedName>
        <fullName evidence="2">Uncharacterized protein</fullName>
    </submittedName>
</protein>
<dbReference type="AlphaFoldDB" id="A0A2A2KHM9"/>
<name>A0A2A2KHM9_9BILA</name>
<feature type="region of interest" description="Disordered" evidence="1">
    <location>
        <begin position="1"/>
        <end position="21"/>
    </location>
</feature>
<dbReference type="EMBL" id="LIAE01008625">
    <property type="protein sequence ID" value="PAV73359.1"/>
    <property type="molecule type" value="Genomic_DNA"/>
</dbReference>
<evidence type="ECO:0000256" key="1">
    <source>
        <dbReference type="SAM" id="MobiDB-lite"/>
    </source>
</evidence>
<dbReference type="Proteomes" id="UP000218231">
    <property type="component" value="Unassembled WGS sequence"/>
</dbReference>
<organism evidence="2 3">
    <name type="scientific">Diploscapter pachys</name>
    <dbReference type="NCBI Taxonomy" id="2018661"/>
    <lineage>
        <taxon>Eukaryota</taxon>
        <taxon>Metazoa</taxon>
        <taxon>Ecdysozoa</taxon>
        <taxon>Nematoda</taxon>
        <taxon>Chromadorea</taxon>
        <taxon>Rhabditida</taxon>
        <taxon>Rhabditina</taxon>
        <taxon>Rhabditomorpha</taxon>
        <taxon>Rhabditoidea</taxon>
        <taxon>Rhabditidae</taxon>
        <taxon>Diploscapter</taxon>
    </lineage>
</organism>
<proteinExistence type="predicted"/>